<sequence>MNNKRRFKVKIDGLEYIIIGKSTPPHMDAVVEIIEHQLKQVREIDATISKERAAMLIAVNAVSDQLKMQEKIDELTKQLAVSACDENPKEEA</sequence>
<proteinExistence type="predicted"/>
<dbReference type="SUPFAM" id="SSF102829">
    <property type="entry name" value="Cell division protein ZapA-like"/>
    <property type="match status" value="1"/>
</dbReference>
<dbReference type="InterPro" id="IPR053712">
    <property type="entry name" value="Bac_CellDiv_Activator"/>
</dbReference>
<comment type="caution">
    <text evidence="1">The sequence shown here is derived from an EMBL/GenBank/DDBJ whole genome shotgun (WGS) entry which is preliminary data.</text>
</comment>
<gene>
    <name evidence="1" type="ORF">IV53_GL001002</name>
</gene>
<evidence type="ECO:0008006" key="3">
    <source>
        <dbReference type="Google" id="ProtNLM"/>
    </source>
</evidence>
<dbReference type="Gene3D" id="6.10.250.790">
    <property type="match status" value="1"/>
</dbReference>
<keyword evidence="2" id="KW-1185">Reference proteome</keyword>
<dbReference type="Pfam" id="PF05164">
    <property type="entry name" value="ZapA"/>
    <property type="match status" value="1"/>
</dbReference>
<dbReference type="InterPro" id="IPR036192">
    <property type="entry name" value="Cell_div_ZapA-like_sf"/>
</dbReference>
<dbReference type="InterPro" id="IPR007838">
    <property type="entry name" value="Cell_div_ZapA-like"/>
</dbReference>
<dbReference type="STRING" id="1122146.IV53_GL001002"/>
<dbReference type="Proteomes" id="UP000051500">
    <property type="component" value="Unassembled WGS sequence"/>
</dbReference>
<name>A0A0R2KNP3_9LACO</name>
<dbReference type="AlphaFoldDB" id="A0A0R2KNP3"/>
<organism evidence="1 2">
    <name type="scientific">Ligilactobacillus ceti DSM 22408</name>
    <dbReference type="NCBI Taxonomy" id="1122146"/>
    <lineage>
        <taxon>Bacteria</taxon>
        <taxon>Bacillati</taxon>
        <taxon>Bacillota</taxon>
        <taxon>Bacilli</taxon>
        <taxon>Lactobacillales</taxon>
        <taxon>Lactobacillaceae</taxon>
        <taxon>Ligilactobacillus</taxon>
    </lineage>
</organism>
<dbReference type="RefSeq" id="WP_027107430.1">
    <property type="nucleotide sequence ID" value="NZ_JQBZ01000025.1"/>
</dbReference>
<evidence type="ECO:0000313" key="1">
    <source>
        <dbReference type="EMBL" id="KRN89029.1"/>
    </source>
</evidence>
<accession>A0A0R2KNP3</accession>
<dbReference type="EMBL" id="JQBZ01000025">
    <property type="protein sequence ID" value="KRN89029.1"/>
    <property type="molecule type" value="Genomic_DNA"/>
</dbReference>
<dbReference type="PATRIC" id="fig|1122146.4.peg.1037"/>
<reference evidence="1 2" key="1">
    <citation type="journal article" date="2015" name="Genome Announc.">
        <title>Expanding the biotechnology potential of lactobacilli through comparative genomics of 213 strains and associated genera.</title>
        <authorList>
            <person name="Sun Z."/>
            <person name="Harris H.M."/>
            <person name="McCann A."/>
            <person name="Guo C."/>
            <person name="Argimon S."/>
            <person name="Zhang W."/>
            <person name="Yang X."/>
            <person name="Jeffery I.B."/>
            <person name="Cooney J.C."/>
            <person name="Kagawa T.F."/>
            <person name="Liu W."/>
            <person name="Song Y."/>
            <person name="Salvetti E."/>
            <person name="Wrobel A."/>
            <person name="Rasinkangas P."/>
            <person name="Parkhill J."/>
            <person name="Rea M.C."/>
            <person name="O'Sullivan O."/>
            <person name="Ritari J."/>
            <person name="Douillard F.P."/>
            <person name="Paul Ross R."/>
            <person name="Yang R."/>
            <person name="Briner A.E."/>
            <person name="Felis G.E."/>
            <person name="de Vos W.M."/>
            <person name="Barrangou R."/>
            <person name="Klaenhammer T.R."/>
            <person name="Caufield P.W."/>
            <person name="Cui Y."/>
            <person name="Zhang H."/>
            <person name="O'Toole P.W."/>
        </authorList>
    </citation>
    <scope>NUCLEOTIDE SEQUENCE [LARGE SCALE GENOMIC DNA]</scope>
    <source>
        <strain evidence="1 2">DSM 22408</strain>
    </source>
</reference>
<dbReference type="eggNOG" id="COG3027">
    <property type="taxonomic scope" value="Bacteria"/>
</dbReference>
<dbReference type="OrthoDB" id="2139724at2"/>
<protein>
    <recommendedName>
        <fullName evidence="3">Cell division protein ZapA</fullName>
    </recommendedName>
</protein>
<evidence type="ECO:0000313" key="2">
    <source>
        <dbReference type="Proteomes" id="UP000051500"/>
    </source>
</evidence>